<keyword evidence="4" id="KW-0963">Cytoplasm</keyword>
<proteinExistence type="inferred from homology"/>
<dbReference type="InterPro" id="IPR017998">
    <property type="entry name" value="Chaperone_TCP-1"/>
</dbReference>
<dbReference type="PROSITE" id="PS00750">
    <property type="entry name" value="TCP1_1"/>
    <property type="match status" value="1"/>
</dbReference>
<dbReference type="FunFam" id="1.10.560.10:FF:000073">
    <property type="entry name" value="T-complex protein 1 subunit gamma"/>
    <property type="match status" value="1"/>
</dbReference>
<dbReference type="SUPFAM" id="SSF48592">
    <property type="entry name" value="GroEL equatorial domain-like"/>
    <property type="match status" value="1"/>
</dbReference>
<dbReference type="PROSITE" id="PS00995">
    <property type="entry name" value="TCP1_3"/>
    <property type="match status" value="1"/>
</dbReference>
<evidence type="ECO:0000313" key="12">
    <source>
        <dbReference type="Proteomes" id="UP000593564"/>
    </source>
</evidence>
<dbReference type="Gene3D" id="3.30.260.10">
    <property type="entry name" value="TCP-1-like chaperonin intermediate domain"/>
    <property type="match status" value="1"/>
</dbReference>
<dbReference type="FunFam" id="3.50.7.10:FF:000005">
    <property type="entry name" value="T-complex protein 1 subunit gamma"/>
    <property type="match status" value="1"/>
</dbReference>
<dbReference type="EMBL" id="JACBKZ010000014">
    <property type="protein sequence ID" value="KAF5933278.1"/>
    <property type="molecule type" value="Genomic_DNA"/>
</dbReference>
<dbReference type="PRINTS" id="PR00304">
    <property type="entry name" value="TCOMPLEXTCP1"/>
</dbReference>
<keyword evidence="7 8" id="KW-0143">Chaperone</keyword>
<dbReference type="NCBIfam" id="TIGR02344">
    <property type="entry name" value="chap_CCT_gamma"/>
    <property type="match status" value="1"/>
</dbReference>
<dbReference type="AlphaFoldDB" id="A0A7J7G0G9"/>
<evidence type="ECO:0000256" key="10">
    <source>
        <dbReference type="SAM" id="MobiDB-lite"/>
    </source>
</evidence>
<dbReference type="GO" id="GO:0140662">
    <property type="term" value="F:ATP-dependent protein folding chaperone"/>
    <property type="evidence" value="ECO:0007669"/>
    <property type="project" value="InterPro"/>
</dbReference>
<dbReference type="InterPro" id="IPR027413">
    <property type="entry name" value="GROEL-like_equatorial_sf"/>
</dbReference>
<evidence type="ECO:0000256" key="7">
    <source>
        <dbReference type="ARBA" id="ARBA00023186"/>
    </source>
</evidence>
<dbReference type="InterPro" id="IPR012719">
    <property type="entry name" value="Chap_CCT_gamma"/>
</dbReference>
<dbReference type="Pfam" id="PF00118">
    <property type="entry name" value="Cpn60_TCP1"/>
    <property type="match status" value="1"/>
</dbReference>
<evidence type="ECO:0000256" key="2">
    <source>
        <dbReference type="ARBA" id="ARBA00008020"/>
    </source>
</evidence>
<accession>A0A7J7G0G9</accession>
<keyword evidence="6 8" id="KW-0067">ATP-binding</keyword>
<comment type="similarity">
    <text evidence="2 8">Belongs to the TCP-1 chaperonin family.</text>
</comment>
<evidence type="ECO:0000313" key="11">
    <source>
        <dbReference type="EMBL" id="KAF5933278.1"/>
    </source>
</evidence>
<keyword evidence="12" id="KW-1185">Reference proteome</keyword>
<organism evidence="11 12">
    <name type="scientific">Camellia sinensis</name>
    <name type="common">Tea plant</name>
    <name type="synonym">Thea sinensis</name>
    <dbReference type="NCBI Taxonomy" id="4442"/>
    <lineage>
        <taxon>Eukaryota</taxon>
        <taxon>Viridiplantae</taxon>
        <taxon>Streptophyta</taxon>
        <taxon>Embryophyta</taxon>
        <taxon>Tracheophyta</taxon>
        <taxon>Spermatophyta</taxon>
        <taxon>Magnoliopsida</taxon>
        <taxon>eudicotyledons</taxon>
        <taxon>Gunneridae</taxon>
        <taxon>Pentapetalae</taxon>
        <taxon>asterids</taxon>
        <taxon>Ericales</taxon>
        <taxon>Theaceae</taxon>
        <taxon>Camellia</taxon>
    </lineage>
</organism>
<dbReference type="GO" id="GO:0005524">
    <property type="term" value="F:ATP binding"/>
    <property type="evidence" value="ECO:0007669"/>
    <property type="project" value="UniProtKB-KW"/>
</dbReference>
<dbReference type="FunFam" id="1.10.560.10:FF:000037">
    <property type="entry name" value="T-complex protein 1 subunit gamma"/>
    <property type="match status" value="1"/>
</dbReference>
<evidence type="ECO:0000256" key="9">
    <source>
        <dbReference type="RuleBase" id="RU004191"/>
    </source>
</evidence>
<sequence>MHAPVLVLKDSLNRESGSRVHHANIQASKAVADIIRTTLGPRSMLKMLLDAAGGIVVTNDGNAILRELDIAHPAAKSMIELSRTQDEEVGDGTTSVIVLAGEMLHVAEAFIDKNYHPTVICRAYNKALEDAIAVLDKIAMPIDVNDRKLQQCHNVGDLALDATTTIGVDLGQGLCEVDIKKYIKVEKVPGGQLEDSKVLKGVMFNKDVVAPGKMRRKIINPRIILLDCPLEYKKGENQTNAELVREEDWAVLLKMEEEYIENVCVQILKFKPDLVITEKGLSDLACHYFSKAGVSAVRRLRKTDNNRIAKACGAVIVNRPDELQESDVGTGAGLFEVKKIGDEFFAFIVECREPKACTVLLRGASKDLLNEVERNLQDALSVARNIIKHPKLVPGGGATELTWPYEAAAIAFEAIPRTLAQNCGVNHANGENAWIGIDGNTGAITDMKEQKIWDAYNVKAQTFKTAIEAASMLLRIDDIVSGIKKKQAPGAQAPSKPTIEQEGDADNEQMIPRLDDQIKRDLWEQMDEILQEMSVGENLGNTKLGRMVGVVGRDGGI</sequence>
<comment type="caution">
    <text evidence="11">The sequence shown here is derived from an EMBL/GenBank/DDBJ whole genome shotgun (WGS) entry which is preliminary data.</text>
</comment>
<dbReference type="CDD" id="cd03337">
    <property type="entry name" value="TCP1_gamma"/>
    <property type="match status" value="1"/>
</dbReference>
<evidence type="ECO:0000256" key="3">
    <source>
        <dbReference type="ARBA" id="ARBA00017187"/>
    </source>
</evidence>
<evidence type="ECO:0000256" key="5">
    <source>
        <dbReference type="ARBA" id="ARBA00022741"/>
    </source>
</evidence>
<evidence type="ECO:0000256" key="1">
    <source>
        <dbReference type="ARBA" id="ARBA00004496"/>
    </source>
</evidence>
<comment type="subcellular location">
    <subcellularLocation>
        <location evidence="1">Cytoplasm</location>
    </subcellularLocation>
</comment>
<dbReference type="GO" id="GO:0016887">
    <property type="term" value="F:ATP hydrolysis activity"/>
    <property type="evidence" value="ECO:0007669"/>
    <property type="project" value="InterPro"/>
</dbReference>
<dbReference type="PROSITE" id="PS00751">
    <property type="entry name" value="TCP1_2"/>
    <property type="match status" value="1"/>
</dbReference>
<dbReference type="InterPro" id="IPR002194">
    <property type="entry name" value="Chaperonin_TCP-1_CS"/>
</dbReference>
<dbReference type="SUPFAM" id="SSF54849">
    <property type="entry name" value="GroEL-intermediate domain like"/>
    <property type="match status" value="1"/>
</dbReference>
<dbReference type="InterPro" id="IPR027410">
    <property type="entry name" value="TCP-1-like_intermed_sf"/>
</dbReference>
<dbReference type="Gene3D" id="1.10.560.10">
    <property type="entry name" value="GroEL-like equatorial domain"/>
    <property type="match status" value="2"/>
</dbReference>
<evidence type="ECO:0000256" key="4">
    <source>
        <dbReference type="ARBA" id="ARBA00022490"/>
    </source>
</evidence>
<name>A0A7J7G0G9_CAMSI</name>
<dbReference type="Gene3D" id="3.50.7.10">
    <property type="entry name" value="GroEL"/>
    <property type="match status" value="1"/>
</dbReference>
<reference evidence="11 12" key="2">
    <citation type="submission" date="2020-07" db="EMBL/GenBank/DDBJ databases">
        <title>Genome assembly of wild tea tree DASZ reveals pedigree and selection history of tea varieties.</title>
        <authorList>
            <person name="Zhang W."/>
        </authorList>
    </citation>
    <scope>NUCLEOTIDE SEQUENCE [LARGE SCALE GENOMIC DNA]</scope>
    <source>
        <strain evidence="12">cv. G240</strain>
        <tissue evidence="11">Leaf</tissue>
    </source>
</reference>
<dbReference type="InterPro" id="IPR002423">
    <property type="entry name" value="Cpn60/GroEL/TCP-1"/>
</dbReference>
<dbReference type="GO" id="GO:0005832">
    <property type="term" value="C:chaperonin-containing T-complex"/>
    <property type="evidence" value="ECO:0007669"/>
    <property type="project" value="UniProtKB-ARBA"/>
</dbReference>
<evidence type="ECO:0000256" key="8">
    <source>
        <dbReference type="RuleBase" id="RU004187"/>
    </source>
</evidence>
<gene>
    <name evidence="11" type="ORF">HYC85_029449</name>
</gene>
<dbReference type="InterPro" id="IPR027409">
    <property type="entry name" value="GroEL-like_apical_dom_sf"/>
</dbReference>
<feature type="region of interest" description="Disordered" evidence="10">
    <location>
        <begin position="487"/>
        <end position="511"/>
    </location>
</feature>
<keyword evidence="5 8" id="KW-0547">Nucleotide-binding</keyword>
<protein>
    <recommendedName>
        <fullName evidence="3 9">T-complex protein 1 subunit gamma</fullName>
    </recommendedName>
</protein>
<dbReference type="PANTHER" id="PTHR11353">
    <property type="entry name" value="CHAPERONIN"/>
    <property type="match status" value="1"/>
</dbReference>
<dbReference type="SUPFAM" id="SSF52029">
    <property type="entry name" value="GroEL apical domain-like"/>
    <property type="match status" value="1"/>
</dbReference>
<reference evidence="12" key="1">
    <citation type="journal article" date="2020" name="Nat. Commun.">
        <title>Genome assembly of wild tea tree DASZ reveals pedigree and selection history of tea varieties.</title>
        <authorList>
            <person name="Zhang W."/>
            <person name="Zhang Y."/>
            <person name="Qiu H."/>
            <person name="Guo Y."/>
            <person name="Wan H."/>
            <person name="Zhang X."/>
            <person name="Scossa F."/>
            <person name="Alseekh S."/>
            <person name="Zhang Q."/>
            <person name="Wang P."/>
            <person name="Xu L."/>
            <person name="Schmidt M.H."/>
            <person name="Jia X."/>
            <person name="Li D."/>
            <person name="Zhu A."/>
            <person name="Guo F."/>
            <person name="Chen W."/>
            <person name="Ni D."/>
            <person name="Usadel B."/>
            <person name="Fernie A.R."/>
            <person name="Wen W."/>
        </authorList>
    </citation>
    <scope>NUCLEOTIDE SEQUENCE [LARGE SCALE GENOMIC DNA]</scope>
    <source>
        <strain evidence="12">cv. G240</strain>
    </source>
</reference>
<evidence type="ECO:0000256" key="6">
    <source>
        <dbReference type="ARBA" id="ARBA00022840"/>
    </source>
</evidence>
<dbReference type="GO" id="GO:0051082">
    <property type="term" value="F:unfolded protein binding"/>
    <property type="evidence" value="ECO:0007669"/>
    <property type="project" value="InterPro"/>
</dbReference>
<dbReference type="Proteomes" id="UP000593564">
    <property type="component" value="Unassembled WGS sequence"/>
</dbReference>